<gene>
    <name evidence="2" type="ORF">LDAN0321_LOCUS17687</name>
</gene>
<name>A0A7S2LGN4_9STRA</name>
<accession>A0A7S2LGN4</accession>
<sequence>MSTSAGNRHQLDLSDNNLKSSLQTDTFSDVEDDVEQENLDTRYYSDDEDIDYTLPEIRQGVNNFNIFQDDDGLYGLAFSHSADGDDRKLGENLEESNYENDGLIGLAFICSSDDSSSLGDVVCCYSEEDFQEPPAIPIIYEYFDGHVAKTLHTPHPVL</sequence>
<protein>
    <submittedName>
        <fullName evidence="2">Uncharacterized protein</fullName>
    </submittedName>
</protein>
<feature type="region of interest" description="Disordered" evidence="1">
    <location>
        <begin position="1"/>
        <end position="34"/>
    </location>
</feature>
<organism evidence="2">
    <name type="scientific">Leptocylindrus danicus</name>
    <dbReference type="NCBI Taxonomy" id="163516"/>
    <lineage>
        <taxon>Eukaryota</taxon>
        <taxon>Sar</taxon>
        <taxon>Stramenopiles</taxon>
        <taxon>Ochrophyta</taxon>
        <taxon>Bacillariophyta</taxon>
        <taxon>Coscinodiscophyceae</taxon>
        <taxon>Chaetocerotophycidae</taxon>
        <taxon>Leptocylindrales</taxon>
        <taxon>Leptocylindraceae</taxon>
        <taxon>Leptocylindrus</taxon>
    </lineage>
</organism>
<evidence type="ECO:0000256" key="1">
    <source>
        <dbReference type="SAM" id="MobiDB-lite"/>
    </source>
</evidence>
<feature type="compositionally biased region" description="Low complexity" evidence="1">
    <location>
        <begin position="13"/>
        <end position="22"/>
    </location>
</feature>
<dbReference type="EMBL" id="HBGY01028614">
    <property type="protein sequence ID" value="CAD9604125.1"/>
    <property type="molecule type" value="Transcribed_RNA"/>
</dbReference>
<reference evidence="2" key="1">
    <citation type="submission" date="2021-01" db="EMBL/GenBank/DDBJ databases">
        <authorList>
            <person name="Corre E."/>
            <person name="Pelletier E."/>
            <person name="Niang G."/>
            <person name="Scheremetjew M."/>
            <person name="Finn R."/>
            <person name="Kale V."/>
            <person name="Holt S."/>
            <person name="Cochrane G."/>
            <person name="Meng A."/>
            <person name="Brown T."/>
            <person name="Cohen L."/>
        </authorList>
    </citation>
    <scope>NUCLEOTIDE SEQUENCE</scope>
    <source>
        <strain evidence="2">B650</strain>
    </source>
</reference>
<proteinExistence type="predicted"/>
<dbReference type="AlphaFoldDB" id="A0A7S2LGN4"/>
<evidence type="ECO:0000313" key="2">
    <source>
        <dbReference type="EMBL" id="CAD9604125.1"/>
    </source>
</evidence>